<reference evidence="2 3" key="1">
    <citation type="submission" date="2016-11" db="EMBL/GenBank/DDBJ databases">
        <title>Comparative genomics of Bartonella apis.</title>
        <authorList>
            <person name="Engel P."/>
        </authorList>
    </citation>
    <scope>NUCLEOTIDE SEQUENCE [LARGE SCALE GENOMIC DNA]</scope>
    <source>
        <strain evidence="2 3">BBC0122</strain>
    </source>
</reference>
<dbReference type="KEGG" id="bapi:BBC0122_001690"/>
<feature type="region of interest" description="Disordered" evidence="1">
    <location>
        <begin position="66"/>
        <end position="132"/>
    </location>
</feature>
<proteinExistence type="predicted"/>
<gene>
    <name evidence="2" type="ORF">BBC0122_001690</name>
</gene>
<name>A0A1U9MF23_9HYPH</name>
<evidence type="ECO:0000313" key="3">
    <source>
        <dbReference type="Proteomes" id="UP000189632"/>
    </source>
</evidence>
<dbReference type="EMBL" id="CP015625">
    <property type="protein sequence ID" value="AQT46309.1"/>
    <property type="molecule type" value="Genomic_DNA"/>
</dbReference>
<keyword evidence="3" id="KW-1185">Reference proteome</keyword>
<dbReference type="Proteomes" id="UP000189632">
    <property type="component" value="Chromosome"/>
</dbReference>
<evidence type="ECO:0000313" key="2">
    <source>
        <dbReference type="EMBL" id="AQT46309.1"/>
    </source>
</evidence>
<protein>
    <submittedName>
        <fullName evidence="2">Uncharacterized protein</fullName>
    </submittedName>
</protein>
<evidence type="ECO:0000256" key="1">
    <source>
        <dbReference type="SAM" id="MobiDB-lite"/>
    </source>
</evidence>
<sequence>MKCFNLKVHTNGLGATALAGTLGISILSLTAIQPVMAQSLYLSGGGGGGGSLTGLGGNGAGALITSTKPDTPNYGGSGNGTTGGKGGLGGSDSISGKNNLTPEETESLGVTMPSPTKGSNDQDNNGKGGLGGTITATLSKDITVESIILEAGNGGEPGHAQDNTTGALGIGGDGGDVILNGDDRKITINDTISLTSGRAGGSGEQKSHGGNVRFRTDKIIVGADKEAKINLERNDGQLLFRTGEFDATKGDATINLTNTEAAGNNNNYGVKLGNLKIGMGRKVTISGNGEYDISSLTIGNKVEGPSTEDEDDSAVIQPAKFWINKDLILDSNQKIQIQKIRPQTIQLLN</sequence>
<feature type="compositionally biased region" description="Polar residues" evidence="1">
    <location>
        <begin position="113"/>
        <end position="125"/>
    </location>
</feature>
<feature type="compositionally biased region" description="Gly residues" evidence="1">
    <location>
        <begin position="75"/>
        <end position="90"/>
    </location>
</feature>
<accession>A0A1U9MF23</accession>
<organism evidence="2 3">
    <name type="scientific">Bartonella choladocola</name>
    <dbReference type="NCBI Taxonomy" id="2750995"/>
    <lineage>
        <taxon>Bacteria</taxon>
        <taxon>Pseudomonadati</taxon>
        <taxon>Pseudomonadota</taxon>
        <taxon>Alphaproteobacteria</taxon>
        <taxon>Hyphomicrobiales</taxon>
        <taxon>Bartonellaceae</taxon>
        <taxon>Bartonella</taxon>
    </lineage>
</organism>
<dbReference type="AlphaFoldDB" id="A0A1U9MF23"/>